<comment type="caution">
    <text evidence="1">The sequence shown here is derived from an EMBL/GenBank/DDBJ whole genome shotgun (WGS) entry which is preliminary data.</text>
</comment>
<protein>
    <submittedName>
        <fullName evidence="1">Uncharacterized protein</fullName>
    </submittedName>
</protein>
<dbReference type="AlphaFoldDB" id="A0A921R629"/>
<proteinExistence type="predicted"/>
<gene>
    <name evidence="1" type="ORF">BDA96_04G297100</name>
</gene>
<organism evidence="1 2">
    <name type="scientific">Sorghum bicolor</name>
    <name type="common">Sorghum</name>
    <name type="synonym">Sorghum vulgare</name>
    <dbReference type="NCBI Taxonomy" id="4558"/>
    <lineage>
        <taxon>Eukaryota</taxon>
        <taxon>Viridiplantae</taxon>
        <taxon>Streptophyta</taxon>
        <taxon>Embryophyta</taxon>
        <taxon>Tracheophyta</taxon>
        <taxon>Spermatophyta</taxon>
        <taxon>Magnoliopsida</taxon>
        <taxon>Liliopsida</taxon>
        <taxon>Poales</taxon>
        <taxon>Poaceae</taxon>
        <taxon>PACMAD clade</taxon>
        <taxon>Panicoideae</taxon>
        <taxon>Andropogonodae</taxon>
        <taxon>Andropogoneae</taxon>
        <taxon>Sorghinae</taxon>
        <taxon>Sorghum</taxon>
    </lineage>
</organism>
<evidence type="ECO:0000313" key="1">
    <source>
        <dbReference type="EMBL" id="KAG0534644.1"/>
    </source>
</evidence>
<sequence>MVHNQTSSINSANLMPLTNTTNYVPLSTWISGHSCLGFRLWGREYLGRNQLRGLVCRARRISLRGLDLIHPGSILMASGQYQQRKRKTLHASSSGLSPLVSTTTTNCSSSASFLAKTSGIISAVLNISSGD</sequence>
<dbReference type="EMBL" id="CM027683">
    <property type="protein sequence ID" value="KAG0534644.1"/>
    <property type="molecule type" value="Genomic_DNA"/>
</dbReference>
<dbReference type="Proteomes" id="UP000807115">
    <property type="component" value="Chromosome 4"/>
</dbReference>
<reference evidence="1" key="1">
    <citation type="journal article" date="2019" name="BMC Genomics">
        <title>A new reference genome for Sorghum bicolor reveals high levels of sequence similarity between sweet and grain genotypes: implications for the genetics of sugar metabolism.</title>
        <authorList>
            <person name="Cooper E.A."/>
            <person name="Brenton Z.W."/>
            <person name="Flinn B.S."/>
            <person name="Jenkins J."/>
            <person name="Shu S."/>
            <person name="Flowers D."/>
            <person name="Luo F."/>
            <person name="Wang Y."/>
            <person name="Xia P."/>
            <person name="Barry K."/>
            <person name="Daum C."/>
            <person name="Lipzen A."/>
            <person name="Yoshinaga Y."/>
            <person name="Schmutz J."/>
            <person name="Saski C."/>
            <person name="Vermerris W."/>
            <person name="Kresovich S."/>
        </authorList>
    </citation>
    <scope>NUCLEOTIDE SEQUENCE</scope>
</reference>
<evidence type="ECO:0000313" key="2">
    <source>
        <dbReference type="Proteomes" id="UP000807115"/>
    </source>
</evidence>
<reference evidence="1" key="2">
    <citation type="submission" date="2020-10" db="EMBL/GenBank/DDBJ databases">
        <authorList>
            <person name="Cooper E.A."/>
            <person name="Brenton Z.W."/>
            <person name="Flinn B.S."/>
            <person name="Jenkins J."/>
            <person name="Shu S."/>
            <person name="Flowers D."/>
            <person name="Luo F."/>
            <person name="Wang Y."/>
            <person name="Xia P."/>
            <person name="Barry K."/>
            <person name="Daum C."/>
            <person name="Lipzen A."/>
            <person name="Yoshinaga Y."/>
            <person name="Schmutz J."/>
            <person name="Saski C."/>
            <person name="Vermerris W."/>
            <person name="Kresovich S."/>
        </authorList>
    </citation>
    <scope>NUCLEOTIDE SEQUENCE</scope>
</reference>
<name>A0A921R629_SORBI</name>
<accession>A0A921R629</accession>